<dbReference type="InterPro" id="IPR020845">
    <property type="entry name" value="AMP-binding_CS"/>
</dbReference>
<dbReference type="PANTHER" id="PTHR43767:SF1">
    <property type="entry name" value="NONRIBOSOMAL PEPTIDE SYNTHASE PES1 (EUROFUNG)-RELATED"/>
    <property type="match status" value="1"/>
</dbReference>
<name>A0ABU4HIK5_9ACTN</name>
<reference evidence="4" key="1">
    <citation type="submission" date="2023-07" db="EMBL/GenBank/DDBJ databases">
        <title>Conexibacter stalactiti sp. nov., isolated from stalactites in a lava cave and emended description of the genus Conexibacter.</title>
        <authorList>
            <person name="Lee S.D."/>
        </authorList>
    </citation>
    <scope>NUCLEOTIDE SEQUENCE [LARGE SCALE GENOMIC DNA]</scope>
    <source>
        <strain evidence="4">KCTC 39840</strain>
    </source>
</reference>
<protein>
    <submittedName>
        <fullName evidence="3">AMP-binding protein</fullName>
    </submittedName>
</protein>
<dbReference type="Pfam" id="PF00501">
    <property type="entry name" value="AMP-binding"/>
    <property type="match status" value="1"/>
</dbReference>
<dbReference type="InterPro" id="IPR050237">
    <property type="entry name" value="ATP-dep_AMP-bd_enzyme"/>
</dbReference>
<comment type="caution">
    <text evidence="3">The sequence shown here is derived from an EMBL/GenBank/DDBJ whole genome shotgun (WGS) entry which is preliminary data.</text>
</comment>
<sequence>MGLYGLADSLYRNRTARQGDADRVALVFEDRSFTYAELESRVRRLATGLAAAGFQPEDRCAILLYNRPEYVELYYAIAHLGGVVVPLNYYLKGPEIAYALDDSDVRWLVHEPAFDELLGSISSDLPPDLRTVALTDGETEALRYEQLIEAGAAADAPVAATAPDDLFLLQYTSGTTGLPKAAMHSHGNILFNALTQVAEFAMTEDDVHLVLPALCWGAGFHDFTVATWWRGGTVVLRPSGGFSGAEFCATVARHGVSIVLLVPSVLRLVLEGDNLERHDMSSLRLILSGGEHVPIEAIEDLQRRLPNCQFLQGYGLSEFPTIMTYLDGEHAITKRGSAGRASMTAVVRVVDDEGRDMPAGEPGQIICRSPAVTHGYLGRDDATGTTLVDGWLHTGDRGWVDEDGFLFIAGRVKDMIISGGLNVYPAEIERVLGRHPAVKEAAVVGVPHERYSEVGRAVVVVDDPDALDASELEALCREQLANFKVPREWEIRSEPLPRTTSGKVQKFLLVPAHDRR</sequence>
<dbReference type="PROSITE" id="PS00455">
    <property type="entry name" value="AMP_BINDING"/>
    <property type="match status" value="1"/>
</dbReference>
<dbReference type="InterPro" id="IPR025110">
    <property type="entry name" value="AMP-bd_C"/>
</dbReference>
<dbReference type="PANTHER" id="PTHR43767">
    <property type="entry name" value="LONG-CHAIN-FATTY-ACID--COA LIGASE"/>
    <property type="match status" value="1"/>
</dbReference>
<accession>A0ABU4HIK5</accession>
<gene>
    <name evidence="3" type="ORF">R7226_02300</name>
</gene>
<dbReference type="EMBL" id="JAWSTH010000003">
    <property type="protein sequence ID" value="MDW5593151.1"/>
    <property type="molecule type" value="Genomic_DNA"/>
</dbReference>
<evidence type="ECO:0000313" key="3">
    <source>
        <dbReference type="EMBL" id="MDW5593151.1"/>
    </source>
</evidence>
<proteinExistence type="predicted"/>
<evidence type="ECO:0000259" key="2">
    <source>
        <dbReference type="Pfam" id="PF13193"/>
    </source>
</evidence>
<dbReference type="SUPFAM" id="SSF56801">
    <property type="entry name" value="Acetyl-CoA synthetase-like"/>
    <property type="match status" value="1"/>
</dbReference>
<dbReference type="InterPro" id="IPR000873">
    <property type="entry name" value="AMP-dep_synth/lig_dom"/>
</dbReference>
<dbReference type="Gene3D" id="3.30.300.30">
    <property type="match status" value="1"/>
</dbReference>
<feature type="domain" description="AMP-dependent synthetase/ligase" evidence="1">
    <location>
        <begin position="18"/>
        <end position="377"/>
    </location>
</feature>
<dbReference type="Gene3D" id="3.40.50.12780">
    <property type="entry name" value="N-terminal domain of ligase-like"/>
    <property type="match status" value="1"/>
</dbReference>
<dbReference type="InterPro" id="IPR045851">
    <property type="entry name" value="AMP-bd_C_sf"/>
</dbReference>
<feature type="domain" description="AMP-binding enzyme C-terminal" evidence="2">
    <location>
        <begin position="427"/>
        <end position="503"/>
    </location>
</feature>
<dbReference type="InterPro" id="IPR042099">
    <property type="entry name" value="ANL_N_sf"/>
</dbReference>
<evidence type="ECO:0000313" key="4">
    <source>
        <dbReference type="Proteomes" id="UP001284601"/>
    </source>
</evidence>
<dbReference type="RefSeq" id="WP_318595413.1">
    <property type="nucleotide sequence ID" value="NZ_JAWSTH010000003.1"/>
</dbReference>
<evidence type="ECO:0000259" key="1">
    <source>
        <dbReference type="Pfam" id="PF00501"/>
    </source>
</evidence>
<dbReference type="Pfam" id="PF13193">
    <property type="entry name" value="AMP-binding_C"/>
    <property type="match status" value="1"/>
</dbReference>
<keyword evidence="4" id="KW-1185">Reference proteome</keyword>
<organism evidence="3 4">
    <name type="scientific">Conexibacter stalactiti</name>
    <dbReference type="NCBI Taxonomy" id="1940611"/>
    <lineage>
        <taxon>Bacteria</taxon>
        <taxon>Bacillati</taxon>
        <taxon>Actinomycetota</taxon>
        <taxon>Thermoleophilia</taxon>
        <taxon>Solirubrobacterales</taxon>
        <taxon>Conexibacteraceae</taxon>
        <taxon>Conexibacter</taxon>
    </lineage>
</organism>
<dbReference type="Proteomes" id="UP001284601">
    <property type="component" value="Unassembled WGS sequence"/>
</dbReference>